<keyword evidence="5" id="KW-0433">Leucine-rich repeat</keyword>
<reference evidence="15" key="1">
    <citation type="submission" date="2025-08" db="UniProtKB">
        <authorList>
            <consortium name="RefSeq"/>
        </authorList>
    </citation>
    <scope>IDENTIFICATION</scope>
    <source>
        <tissue evidence="15">Leaves</tissue>
    </source>
</reference>
<dbReference type="Gene3D" id="3.40.50.300">
    <property type="entry name" value="P-loop containing nucleotide triphosphate hydrolases"/>
    <property type="match status" value="1"/>
</dbReference>
<evidence type="ECO:0000256" key="7">
    <source>
        <dbReference type="ARBA" id="ARBA00022737"/>
    </source>
</evidence>
<dbReference type="InterPro" id="IPR027417">
    <property type="entry name" value="P-loop_NTPase"/>
</dbReference>
<evidence type="ECO:0000256" key="3">
    <source>
        <dbReference type="ARBA" id="ARBA00008894"/>
    </source>
</evidence>
<dbReference type="Proteomes" id="UP001652660">
    <property type="component" value="Chromosome 3c"/>
</dbReference>
<keyword evidence="6" id="KW-0381">Hypersensitive response</keyword>
<dbReference type="Pfam" id="PF00931">
    <property type="entry name" value="NB-ARC"/>
    <property type="match status" value="1"/>
</dbReference>
<evidence type="ECO:0000256" key="9">
    <source>
        <dbReference type="ARBA" id="ARBA00022821"/>
    </source>
</evidence>
<proteinExistence type="inferred from homology"/>
<evidence type="ECO:0000256" key="5">
    <source>
        <dbReference type="ARBA" id="ARBA00022614"/>
    </source>
</evidence>
<name>A0ABM4X2V6_COFAR</name>
<organism evidence="14 15">
    <name type="scientific">Coffea arabica</name>
    <name type="common">Arabian coffee</name>
    <dbReference type="NCBI Taxonomy" id="13443"/>
    <lineage>
        <taxon>Eukaryota</taxon>
        <taxon>Viridiplantae</taxon>
        <taxon>Streptophyta</taxon>
        <taxon>Embryophyta</taxon>
        <taxon>Tracheophyta</taxon>
        <taxon>Spermatophyta</taxon>
        <taxon>Magnoliopsida</taxon>
        <taxon>eudicotyledons</taxon>
        <taxon>Gunneridae</taxon>
        <taxon>Pentapetalae</taxon>
        <taxon>asterids</taxon>
        <taxon>lamiids</taxon>
        <taxon>Gentianales</taxon>
        <taxon>Rubiaceae</taxon>
        <taxon>Ixoroideae</taxon>
        <taxon>Gardenieae complex</taxon>
        <taxon>Bertiereae - Coffeeae clade</taxon>
        <taxon>Coffeeae</taxon>
        <taxon>Coffea</taxon>
    </lineage>
</organism>
<dbReference type="InterPro" id="IPR002182">
    <property type="entry name" value="NB-ARC"/>
</dbReference>
<dbReference type="Pfam" id="PF23598">
    <property type="entry name" value="LRR_14"/>
    <property type="match status" value="1"/>
</dbReference>
<keyword evidence="8" id="KW-0547">Nucleotide-binding</keyword>
<evidence type="ECO:0000313" key="14">
    <source>
        <dbReference type="Proteomes" id="UP001652660"/>
    </source>
</evidence>
<comment type="function">
    <text evidence="1">Confers resistance to late blight (Phytophthora infestans) races carrying the avirulence gene Avr1. Resistance proteins guard the plant against pathogens that contain an appropriate avirulence protein via an indirect interaction with this avirulence protein. That triggers a defense system including the hypersensitive response, which restricts the pathogen growth.</text>
</comment>
<evidence type="ECO:0000256" key="1">
    <source>
        <dbReference type="ARBA" id="ARBA00002074"/>
    </source>
</evidence>
<dbReference type="Gene3D" id="3.80.10.10">
    <property type="entry name" value="Ribonuclease Inhibitor"/>
    <property type="match status" value="1"/>
</dbReference>
<dbReference type="Gene3D" id="1.10.8.430">
    <property type="entry name" value="Helical domain of apoptotic protease-activating factors"/>
    <property type="match status" value="1"/>
</dbReference>
<dbReference type="GeneID" id="113735147"/>
<evidence type="ECO:0000256" key="2">
    <source>
        <dbReference type="ARBA" id="ARBA00004496"/>
    </source>
</evidence>
<keyword evidence="10" id="KW-0067">ATP-binding</keyword>
<dbReference type="InterPro" id="IPR055414">
    <property type="entry name" value="LRR_R13L4/SHOC2-like"/>
</dbReference>
<dbReference type="PANTHER" id="PTHR23155">
    <property type="entry name" value="DISEASE RESISTANCE PROTEIN RP"/>
    <property type="match status" value="1"/>
</dbReference>
<evidence type="ECO:0000256" key="4">
    <source>
        <dbReference type="ARBA" id="ARBA00022490"/>
    </source>
</evidence>
<evidence type="ECO:0000259" key="12">
    <source>
        <dbReference type="Pfam" id="PF23559"/>
    </source>
</evidence>
<evidence type="ECO:0000256" key="6">
    <source>
        <dbReference type="ARBA" id="ARBA00022667"/>
    </source>
</evidence>
<dbReference type="SUPFAM" id="SSF52540">
    <property type="entry name" value="P-loop containing nucleoside triphosphate hydrolases"/>
    <property type="match status" value="1"/>
</dbReference>
<evidence type="ECO:0000256" key="10">
    <source>
        <dbReference type="ARBA" id="ARBA00022840"/>
    </source>
</evidence>
<evidence type="ECO:0000259" key="13">
    <source>
        <dbReference type="Pfam" id="PF23598"/>
    </source>
</evidence>
<sequence length="1034" mass="118520">MAQAAIVSLVHQLECLMKFPFLILEIKKMQVKAFSEKALELLNVLQGTPVLARSRVEQLRFESEPLGRSIGDFLVAVESDTVVSDIMEIVQRLLQTHGMSENMQKILDEVPSILMQIDFTDKESYRFRSNRDLQSTRENPRLCYFLDVVREMDGPSHDLRAAVVFFNDVGIQQMVLYKDLQFLLTAFEDSSVKWHGRNEVEKDVKYIVNRAADFVKEWMKDNSILSEMSCLIDTLIHKCTEKSLDRKINLEAAVKSGFDGERGIHQYFSHISGEIQSIRRKIRQIRGIKGITLGLKTLQLQSSLPLKGHSLSDSNLRNIVVGFDAVLKKIVDRLAEPLLGREVLAIVGMGGIGKTTLARQMFDHPDTDFQFHCRAWVRVSQVYQLRNLLLDLLRSVTKPSDNVHEKTNEDLAQDLYQSLKGRKYLVVMDDVWSNEAWDCIQMCLPDDNNGSRVVVTSRFMELATYVSPKSLPHCMSLLDTKQSWELLEKLVFGLESCPLELVDLGKQIARKCHGLPLAIVVIAGTLSRTVMTSDCWKDVAASVSSVVFTNPEQCLDILALSYNYLPQQLKACFLYMGAFPEDYEIEVRKLFRLWIAEGFLEASSSSNLEDVAEAYLEDLIGRSLVLVGKRNVVGKIKSCRLHDLLRELCLREAQKENIMTVIKQEDQSFPAKDNQRHLILHLNSDADVHLAPPYRSLQSFLCFTLGSGFVPDIFFSYLIFQSLRVLDMFFLQFDSFPAQIVNLEYLTYLALNVTYKLPTALARLKNLQTLVINGPWPIRDDGDLPTLIVRYWSMPNLRHLHTTMVAFLSYITDAASNIYRKPLPLGYLKTLSTVQFLCCRRDAFANMPYLAELGLCETKEDYYRDRSCECLKDLAYLHQLEALNCSFYKEIREARTISWDAFPSNLRKLTLSASNLPWEDMTNVAKLPNLEVLKLKNYAFRGSTWKLTDEVFRCLKQLLIEKTDIVQWEAEDDHFPCLQFLILRSCEFLAELPYVLGEIPTLERIELHYCNESAELSAQEFKDLIEDLAVMIRN</sequence>
<dbReference type="InterPro" id="IPR032675">
    <property type="entry name" value="LRR_dom_sf"/>
</dbReference>
<dbReference type="SUPFAM" id="SSF52058">
    <property type="entry name" value="L domain-like"/>
    <property type="match status" value="1"/>
</dbReference>
<dbReference type="PANTHER" id="PTHR23155:SF1152">
    <property type="entry name" value="AAA+ ATPASE DOMAIN-CONTAINING PROTEIN"/>
    <property type="match status" value="1"/>
</dbReference>
<accession>A0ABM4X2V6</accession>
<feature type="domain" description="Disease resistance protein winged helix" evidence="12">
    <location>
        <begin position="579"/>
        <end position="648"/>
    </location>
</feature>
<dbReference type="Gene3D" id="1.10.10.10">
    <property type="entry name" value="Winged helix-like DNA-binding domain superfamily/Winged helix DNA-binding domain"/>
    <property type="match status" value="1"/>
</dbReference>
<evidence type="ECO:0000313" key="15">
    <source>
        <dbReference type="RefSeq" id="XP_071938356.1"/>
    </source>
</evidence>
<dbReference type="RefSeq" id="XP_071938356.1">
    <property type="nucleotide sequence ID" value="XM_072082255.1"/>
</dbReference>
<comment type="subcellular location">
    <subcellularLocation>
        <location evidence="2">Cytoplasm</location>
    </subcellularLocation>
</comment>
<evidence type="ECO:0000256" key="8">
    <source>
        <dbReference type="ARBA" id="ARBA00022741"/>
    </source>
</evidence>
<dbReference type="InterPro" id="IPR044974">
    <property type="entry name" value="Disease_R_plants"/>
</dbReference>
<keyword evidence="4" id="KW-0963">Cytoplasm</keyword>
<gene>
    <name evidence="15" type="primary">LOC113735147</name>
</gene>
<dbReference type="PRINTS" id="PR00364">
    <property type="entry name" value="DISEASERSIST"/>
</dbReference>
<feature type="domain" description="Disease resistance R13L4/SHOC-2-like LRR" evidence="13">
    <location>
        <begin position="719"/>
        <end position="1022"/>
    </location>
</feature>
<dbReference type="InterPro" id="IPR042197">
    <property type="entry name" value="Apaf_helical"/>
</dbReference>
<dbReference type="InterPro" id="IPR058922">
    <property type="entry name" value="WHD_DRP"/>
</dbReference>
<dbReference type="InterPro" id="IPR036388">
    <property type="entry name" value="WH-like_DNA-bd_sf"/>
</dbReference>
<protein>
    <submittedName>
        <fullName evidence="15">Late blight resistance protein homolog R1A-3 isoform X1</fullName>
    </submittedName>
</protein>
<keyword evidence="9" id="KW-0611">Plant defense</keyword>
<feature type="domain" description="NB-ARC" evidence="11">
    <location>
        <begin position="327"/>
        <end position="493"/>
    </location>
</feature>
<evidence type="ECO:0000259" key="11">
    <source>
        <dbReference type="Pfam" id="PF00931"/>
    </source>
</evidence>
<keyword evidence="14" id="KW-1185">Reference proteome</keyword>
<keyword evidence="7" id="KW-0677">Repeat</keyword>
<dbReference type="Pfam" id="PF23559">
    <property type="entry name" value="WHD_DRP"/>
    <property type="match status" value="1"/>
</dbReference>
<comment type="similarity">
    <text evidence="3">Belongs to the disease resistance NB-LRR family.</text>
</comment>